<feature type="domain" description="AraC effector-binding" evidence="1">
    <location>
        <begin position="7"/>
        <end position="156"/>
    </location>
</feature>
<dbReference type="SMART" id="SM00871">
    <property type="entry name" value="AraC_E_bind"/>
    <property type="match status" value="1"/>
</dbReference>
<evidence type="ECO:0000259" key="1">
    <source>
        <dbReference type="SMART" id="SM00871"/>
    </source>
</evidence>
<gene>
    <name evidence="2" type="ORF">BIU88_00690</name>
</gene>
<accession>A0A1D8D049</accession>
<dbReference type="Proteomes" id="UP000095185">
    <property type="component" value="Chromosome"/>
</dbReference>
<proteinExistence type="predicted"/>
<dbReference type="Pfam" id="PF06445">
    <property type="entry name" value="GyrI-like"/>
    <property type="match status" value="1"/>
</dbReference>
<dbReference type="RefSeq" id="WP_069808526.1">
    <property type="nucleotide sequence ID" value="NZ_CP017305.1"/>
</dbReference>
<dbReference type="AlphaFoldDB" id="A0A1D8D049"/>
<evidence type="ECO:0000313" key="2">
    <source>
        <dbReference type="EMBL" id="AOS82795.1"/>
    </source>
</evidence>
<dbReference type="InterPro" id="IPR011256">
    <property type="entry name" value="Reg_factor_effector_dom_sf"/>
</dbReference>
<name>A0A1D8D049_CHLLM</name>
<dbReference type="KEGG" id="clz:BIU88_00690"/>
<keyword evidence="3" id="KW-1185">Reference proteome</keyword>
<dbReference type="InterPro" id="IPR010499">
    <property type="entry name" value="AraC_E-bd"/>
</dbReference>
<dbReference type="OrthoDB" id="9773308at2"/>
<reference evidence="2" key="1">
    <citation type="submission" date="2016-09" db="EMBL/GenBank/DDBJ databases">
        <title>Genome sequence of Chlorobaculum limnaeum.</title>
        <authorList>
            <person name="Liu Z."/>
            <person name="Tank M."/>
            <person name="Bryant D.A."/>
        </authorList>
    </citation>
    <scope>NUCLEOTIDE SEQUENCE [LARGE SCALE GENOMIC DNA]</scope>
    <source>
        <strain evidence="2">DSM 1677</strain>
    </source>
</reference>
<evidence type="ECO:0000313" key="3">
    <source>
        <dbReference type="Proteomes" id="UP000095185"/>
    </source>
</evidence>
<dbReference type="InterPro" id="IPR029442">
    <property type="entry name" value="GyrI-like"/>
</dbReference>
<protein>
    <submittedName>
        <fullName evidence="2">Transcriptional regulator</fullName>
    </submittedName>
</protein>
<organism evidence="2 3">
    <name type="scientific">Chlorobaculum limnaeum</name>
    <dbReference type="NCBI Taxonomy" id="274537"/>
    <lineage>
        <taxon>Bacteria</taxon>
        <taxon>Pseudomonadati</taxon>
        <taxon>Chlorobiota</taxon>
        <taxon>Chlorobiia</taxon>
        <taxon>Chlorobiales</taxon>
        <taxon>Chlorobiaceae</taxon>
        <taxon>Chlorobaculum</taxon>
    </lineage>
</organism>
<dbReference type="Gene3D" id="3.20.80.10">
    <property type="entry name" value="Regulatory factor, effector binding domain"/>
    <property type="match status" value="1"/>
</dbReference>
<sequence length="158" mass="17256">MDFECEFVCELKELAPTPALLIRTSTTMSELGPLFETGYHEILQELASQGKSPTGPPFAHYFGMSAGTFEVEFGFPVENGVEGNGRVVSGSTPSGKAASSLYIGPYGEIEAVYDALMKWVDDNDLTLSGEAYEIYLDNPAKTSPDQLRTRVYLMLHEG</sequence>
<dbReference type="SUPFAM" id="SSF55136">
    <property type="entry name" value="Probable bacterial effector-binding domain"/>
    <property type="match status" value="1"/>
</dbReference>
<dbReference type="STRING" id="274537.BIU88_00690"/>
<dbReference type="EMBL" id="CP017305">
    <property type="protein sequence ID" value="AOS82795.1"/>
    <property type="molecule type" value="Genomic_DNA"/>
</dbReference>